<feature type="transmembrane region" description="Helical" evidence="2">
    <location>
        <begin position="138"/>
        <end position="158"/>
    </location>
</feature>
<dbReference type="InterPro" id="IPR010982">
    <property type="entry name" value="Lambda_DNA-bd_dom_sf"/>
</dbReference>
<feature type="region of interest" description="Disordered" evidence="1">
    <location>
        <begin position="171"/>
        <end position="238"/>
    </location>
</feature>
<sequence length="238" mass="26095">MLLVRDHVKCALAIPVRNLANCCFKDKIRAVDGDSYQIGRSLIEAREAAGLEVIDVMYQTKIPRAVVEALESEDFSFFSSPTYAKSFLRQYSEFLKVDADEWLNALEPGSYVAGQVLGPLVETVDEPELGETAAPATMGGFASIWLLLISGALVFGGVKGYQWLEQKLDHEPKVSTEPGQKEDTELKTQSTPPPEEIKAATSSSLPPIQPLTAENHHPLRQPAQPTESPVPRAIIVHE</sequence>
<dbReference type="PANTHER" id="PTHR34475:SF1">
    <property type="entry name" value="CYTOSKELETON PROTEIN RODZ"/>
    <property type="match status" value="1"/>
</dbReference>
<evidence type="ECO:0000256" key="1">
    <source>
        <dbReference type="SAM" id="MobiDB-lite"/>
    </source>
</evidence>
<feature type="compositionally biased region" description="Basic and acidic residues" evidence="1">
    <location>
        <begin position="171"/>
        <end position="186"/>
    </location>
</feature>
<evidence type="ECO:0000313" key="3">
    <source>
        <dbReference type="EMBL" id="MBK1881153.1"/>
    </source>
</evidence>
<organism evidence="3 4">
    <name type="scientific">Luteolibacter pohnpeiensis</name>
    <dbReference type="NCBI Taxonomy" id="454153"/>
    <lineage>
        <taxon>Bacteria</taxon>
        <taxon>Pseudomonadati</taxon>
        <taxon>Verrucomicrobiota</taxon>
        <taxon>Verrucomicrobiia</taxon>
        <taxon>Verrucomicrobiales</taxon>
        <taxon>Verrucomicrobiaceae</taxon>
        <taxon>Luteolibacter</taxon>
    </lineage>
</organism>
<keyword evidence="2" id="KW-0472">Membrane</keyword>
<dbReference type="Pfam" id="PF13413">
    <property type="entry name" value="HTH_25"/>
    <property type="match status" value="1"/>
</dbReference>
<dbReference type="AlphaFoldDB" id="A0A934VUV5"/>
<evidence type="ECO:0000313" key="4">
    <source>
        <dbReference type="Proteomes" id="UP000603141"/>
    </source>
</evidence>
<accession>A0A934VUV5</accession>
<protein>
    <submittedName>
        <fullName evidence="3">Helix-turn-helix domain-containing protein</fullName>
    </submittedName>
</protein>
<dbReference type="EMBL" id="JAENIJ010000002">
    <property type="protein sequence ID" value="MBK1881153.1"/>
    <property type="molecule type" value="Genomic_DNA"/>
</dbReference>
<gene>
    <name evidence="3" type="ORF">JIN85_01935</name>
</gene>
<dbReference type="PANTHER" id="PTHR34475">
    <property type="match status" value="1"/>
</dbReference>
<comment type="caution">
    <text evidence="3">The sequence shown here is derived from an EMBL/GenBank/DDBJ whole genome shotgun (WGS) entry which is preliminary data.</text>
</comment>
<dbReference type="Gene3D" id="1.10.260.40">
    <property type="entry name" value="lambda repressor-like DNA-binding domains"/>
    <property type="match status" value="1"/>
</dbReference>
<name>A0A934VUV5_9BACT</name>
<proteinExistence type="predicted"/>
<keyword evidence="4" id="KW-1185">Reference proteome</keyword>
<dbReference type="Proteomes" id="UP000603141">
    <property type="component" value="Unassembled WGS sequence"/>
</dbReference>
<reference evidence="3" key="1">
    <citation type="submission" date="2021-01" db="EMBL/GenBank/DDBJ databases">
        <title>Modified the classification status of verrucomicrobia.</title>
        <authorList>
            <person name="Feng X."/>
        </authorList>
    </citation>
    <scope>NUCLEOTIDE SEQUENCE</scope>
    <source>
        <strain evidence="3">KCTC 22041</strain>
    </source>
</reference>
<dbReference type="RefSeq" id="WP_200267061.1">
    <property type="nucleotide sequence ID" value="NZ_JAENIJ010000002.1"/>
</dbReference>
<keyword evidence="2" id="KW-1133">Transmembrane helix</keyword>
<dbReference type="GO" id="GO:0003677">
    <property type="term" value="F:DNA binding"/>
    <property type="evidence" value="ECO:0007669"/>
    <property type="project" value="InterPro"/>
</dbReference>
<dbReference type="InterPro" id="IPR050400">
    <property type="entry name" value="Bact_Cytoskel_RodZ"/>
</dbReference>
<keyword evidence="2" id="KW-0812">Transmembrane</keyword>
<evidence type="ECO:0000256" key="2">
    <source>
        <dbReference type="SAM" id="Phobius"/>
    </source>
</evidence>